<dbReference type="EMBL" id="NIRR01000027">
    <property type="protein sequence ID" value="OWP62323.1"/>
    <property type="molecule type" value="Genomic_DNA"/>
</dbReference>
<dbReference type="AlphaFoldDB" id="A0A246FIG5"/>
<protein>
    <submittedName>
        <fullName evidence="2">Uncharacterized protein</fullName>
    </submittedName>
</protein>
<dbReference type="OrthoDB" id="872008at2"/>
<gene>
    <name evidence="2" type="ORF">CDA63_14650</name>
</gene>
<keyword evidence="3" id="KW-1185">Reference proteome</keyword>
<evidence type="ECO:0000313" key="3">
    <source>
        <dbReference type="Proteomes" id="UP000197277"/>
    </source>
</evidence>
<sequence length="317" mass="34772">MTKKLFFLALALLLSLNGAWAQLGLGNPKQVAQVKSQPLVVLLRDEDPGTLKKLAKKPEELADYKSYIADYNTQIQELATKLWKFSPSVEFRPESELEALRKAKGAARGVLQHQEVYLTGPRNHVAGTPTTGAQARYYHNAEKVSAMAVYLVGKGDKDRVAQMLLAPGPIYTSDLIFSIHNLQQYLDARSKGRAGSNIRAEIAQNGKLLRKKILLIDEEDIKGKLTAADIKQSYPFPYEVVPRSKIEEAVSSGDARYACIRLLPATESIMVQVAMDAKDGTMLAMSKPNMVRVAGIGGGQNIGKNNLKDFADCARGK</sequence>
<dbReference type="RefSeq" id="WP_088465208.1">
    <property type="nucleotide sequence ID" value="NZ_NIRR01000027.1"/>
</dbReference>
<comment type="caution">
    <text evidence="2">The sequence shown here is derived from an EMBL/GenBank/DDBJ whole genome shotgun (WGS) entry which is preliminary data.</text>
</comment>
<evidence type="ECO:0000256" key="1">
    <source>
        <dbReference type="SAM" id="SignalP"/>
    </source>
</evidence>
<reference evidence="2 3" key="1">
    <citation type="submission" date="2017-06" db="EMBL/GenBank/DDBJ databases">
        <title>Hymenobacter amundsenii sp. nov. isolated from regoliths in Antarctica.</title>
        <authorList>
            <person name="Sedlacek I."/>
            <person name="Kralova S."/>
            <person name="Pantucek R."/>
            <person name="Svec P."/>
            <person name="Holochova P."/>
            <person name="Stankova E."/>
            <person name="Vrbovska V."/>
            <person name="Busse H.-J."/>
        </authorList>
    </citation>
    <scope>NUCLEOTIDE SEQUENCE [LARGE SCALE GENOMIC DNA]</scope>
    <source>
        <strain evidence="2 3">CCM 8682</strain>
    </source>
</reference>
<feature type="chain" id="PRO_5011992517" evidence="1">
    <location>
        <begin position="22"/>
        <end position="317"/>
    </location>
</feature>
<dbReference type="Proteomes" id="UP000197277">
    <property type="component" value="Unassembled WGS sequence"/>
</dbReference>
<evidence type="ECO:0000313" key="2">
    <source>
        <dbReference type="EMBL" id="OWP62323.1"/>
    </source>
</evidence>
<feature type="signal peptide" evidence="1">
    <location>
        <begin position="1"/>
        <end position="21"/>
    </location>
</feature>
<accession>A0A246FIG5</accession>
<organism evidence="2 3">
    <name type="scientific">Hymenobacter amundsenii</name>
    <dbReference type="NCBI Taxonomy" id="2006685"/>
    <lineage>
        <taxon>Bacteria</taxon>
        <taxon>Pseudomonadati</taxon>
        <taxon>Bacteroidota</taxon>
        <taxon>Cytophagia</taxon>
        <taxon>Cytophagales</taxon>
        <taxon>Hymenobacteraceae</taxon>
        <taxon>Hymenobacter</taxon>
    </lineage>
</organism>
<name>A0A246FIG5_9BACT</name>
<proteinExistence type="predicted"/>
<keyword evidence="1" id="KW-0732">Signal</keyword>